<protein>
    <submittedName>
        <fullName evidence="1">Uncharacterized protein</fullName>
    </submittedName>
</protein>
<comment type="caution">
    <text evidence="1">The sequence shown here is derived from an EMBL/GenBank/DDBJ whole genome shotgun (WGS) entry which is preliminary data.</text>
</comment>
<dbReference type="Gene3D" id="3.40.50.450">
    <property type="match status" value="1"/>
</dbReference>
<organism evidence="1">
    <name type="scientific">Geobacter metallireducens</name>
    <dbReference type="NCBI Taxonomy" id="28232"/>
    <lineage>
        <taxon>Bacteria</taxon>
        <taxon>Pseudomonadati</taxon>
        <taxon>Thermodesulfobacteriota</taxon>
        <taxon>Desulfuromonadia</taxon>
        <taxon>Geobacterales</taxon>
        <taxon>Geobacteraceae</taxon>
        <taxon>Geobacter</taxon>
    </lineage>
</organism>
<name>A0A831U0X4_GEOME</name>
<proteinExistence type="predicted"/>
<reference evidence="1" key="1">
    <citation type="journal article" date="2020" name="mSystems">
        <title>Genome- and Community-Level Interaction Insights into Carbon Utilization and Element Cycling Functions of Hydrothermarchaeota in Hydrothermal Sediment.</title>
        <authorList>
            <person name="Zhou Z."/>
            <person name="Liu Y."/>
            <person name="Xu W."/>
            <person name="Pan J."/>
            <person name="Luo Z.H."/>
            <person name="Li M."/>
        </authorList>
    </citation>
    <scope>NUCLEOTIDE SEQUENCE [LARGE SCALE GENOMIC DNA]</scope>
    <source>
        <strain evidence="1">SpSt-349</strain>
    </source>
</reference>
<sequence length="215" mass="23468">MGKHFDRHLPIQKCDTVCSNCQIYAGLLFVWRDNKSIKLEKPLQNSMIKNSLLSVWFLKGGEHGIGNAELLAKPLTAFFASRQCSGVAIRAAMDWAVDQARSKNPVISGFHSPLEQSVLEVMLTAGAPCVIVVARRLDQAHLPPGWLQAAAAGSAAVVSMDGTTRQLSAEMAERRNEWVARHAARIVIGHVSVGGSLRRQADKWVRDGLGVDYLS</sequence>
<gene>
    <name evidence="1" type="ORF">ENQ87_06805</name>
</gene>
<evidence type="ECO:0000313" key="1">
    <source>
        <dbReference type="EMBL" id="HEN42074.1"/>
    </source>
</evidence>
<accession>A0A831U0X4</accession>
<dbReference type="AlphaFoldDB" id="A0A831U0X4"/>
<dbReference type="EMBL" id="DSOV01000027">
    <property type="protein sequence ID" value="HEN42074.1"/>
    <property type="molecule type" value="Genomic_DNA"/>
</dbReference>